<sequence>MLKTALQIHKWVGLVVAIQVLFWVIGGLVMTVLPISWVRGENHTPSSVTARPMAVNEVKSLAELALGPGELRGAELRATPRGAVWLVKTKSALRVFDAASGHPLPRLTPDEATAAAKSAYVGRGEPGRAQFLQSPPQEAASTTPLYAVTFDDAVGTTLYLDPDTGEAVKRRSNLWRFYDLFWRLHIMDWPSGENFNHPLIIAAAALTLFVTVTGVILLWLRLARDLRNLDNRRRRAKA</sequence>
<evidence type="ECO:0008006" key="4">
    <source>
        <dbReference type="Google" id="ProtNLM"/>
    </source>
</evidence>
<dbReference type="RefSeq" id="WP_304279910.1">
    <property type="nucleotide sequence ID" value="NZ_QFQZ01000053.1"/>
</dbReference>
<keyword evidence="1" id="KW-0472">Membrane</keyword>
<dbReference type="Pfam" id="PF03929">
    <property type="entry name" value="PepSY_TM"/>
    <property type="match status" value="1"/>
</dbReference>
<evidence type="ECO:0000313" key="3">
    <source>
        <dbReference type="Proteomes" id="UP000249393"/>
    </source>
</evidence>
<dbReference type="PANTHER" id="PTHR34219">
    <property type="entry name" value="IRON-REGULATED INNER MEMBRANE PROTEIN-RELATED"/>
    <property type="match status" value="1"/>
</dbReference>
<organism evidence="2 3">
    <name type="scientific">Caulobacter segnis</name>
    <dbReference type="NCBI Taxonomy" id="88688"/>
    <lineage>
        <taxon>Bacteria</taxon>
        <taxon>Pseudomonadati</taxon>
        <taxon>Pseudomonadota</taxon>
        <taxon>Alphaproteobacteria</taxon>
        <taxon>Caulobacterales</taxon>
        <taxon>Caulobacteraceae</taxon>
        <taxon>Caulobacter</taxon>
    </lineage>
</organism>
<evidence type="ECO:0000313" key="2">
    <source>
        <dbReference type="EMBL" id="PZR32801.1"/>
    </source>
</evidence>
<protein>
    <recommendedName>
        <fullName evidence="4">PepSY domain-containing protein</fullName>
    </recommendedName>
</protein>
<feature type="transmembrane region" description="Helical" evidence="1">
    <location>
        <begin position="12"/>
        <end position="37"/>
    </location>
</feature>
<feature type="transmembrane region" description="Helical" evidence="1">
    <location>
        <begin position="199"/>
        <end position="223"/>
    </location>
</feature>
<dbReference type="EMBL" id="QFQZ01000053">
    <property type="protein sequence ID" value="PZR32801.1"/>
    <property type="molecule type" value="Genomic_DNA"/>
</dbReference>
<dbReference type="InterPro" id="IPR005625">
    <property type="entry name" value="PepSY-ass_TM"/>
</dbReference>
<dbReference type="AlphaFoldDB" id="A0A2W5X7E2"/>
<keyword evidence="1" id="KW-1133">Transmembrane helix</keyword>
<reference evidence="2 3" key="1">
    <citation type="submission" date="2017-08" db="EMBL/GenBank/DDBJ databases">
        <title>Infants hospitalized years apart are colonized by the same room-sourced microbial strains.</title>
        <authorList>
            <person name="Brooks B."/>
            <person name="Olm M.R."/>
            <person name="Firek B.A."/>
            <person name="Baker R."/>
            <person name="Thomas B.C."/>
            <person name="Morowitz M.J."/>
            <person name="Banfield J.F."/>
        </authorList>
    </citation>
    <scope>NUCLEOTIDE SEQUENCE [LARGE SCALE GENOMIC DNA]</scope>
    <source>
        <strain evidence="2">S2_003_000_R2_4</strain>
    </source>
</reference>
<name>A0A2W5X7E2_9CAUL</name>
<proteinExistence type="predicted"/>
<evidence type="ECO:0000256" key="1">
    <source>
        <dbReference type="SAM" id="Phobius"/>
    </source>
</evidence>
<dbReference type="Proteomes" id="UP000249393">
    <property type="component" value="Unassembled WGS sequence"/>
</dbReference>
<dbReference type="PANTHER" id="PTHR34219:SF6">
    <property type="entry name" value="BLR3280 PROTEIN"/>
    <property type="match status" value="1"/>
</dbReference>
<accession>A0A2W5X7E2</accession>
<gene>
    <name evidence="2" type="ORF">DI526_15575</name>
</gene>
<comment type="caution">
    <text evidence="2">The sequence shown here is derived from an EMBL/GenBank/DDBJ whole genome shotgun (WGS) entry which is preliminary data.</text>
</comment>
<keyword evidence="1" id="KW-0812">Transmembrane</keyword>